<dbReference type="InterPro" id="IPR018117">
    <property type="entry name" value="C5_DNA_meth_AS"/>
</dbReference>
<dbReference type="PANTHER" id="PTHR10629:SF52">
    <property type="entry name" value="DNA (CYTOSINE-5)-METHYLTRANSFERASE 1"/>
    <property type="match status" value="1"/>
</dbReference>
<name>I3CKT0_9GAMM</name>
<dbReference type="PANTHER" id="PTHR10629">
    <property type="entry name" value="CYTOSINE-SPECIFIC METHYLTRANSFERASE"/>
    <property type="match status" value="1"/>
</dbReference>
<dbReference type="GO" id="GO:0009307">
    <property type="term" value="P:DNA restriction-modification system"/>
    <property type="evidence" value="ECO:0007669"/>
    <property type="project" value="UniProtKB-KW"/>
</dbReference>
<evidence type="ECO:0000256" key="3">
    <source>
        <dbReference type="ARBA" id="ARBA00022691"/>
    </source>
</evidence>
<dbReference type="SUPFAM" id="SSF53335">
    <property type="entry name" value="S-adenosyl-L-methionine-dependent methyltransferases"/>
    <property type="match status" value="1"/>
</dbReference>
<accession>I3CKT0</accession>
<reference evidence="9 10" key="1">
    <citation type="submission" date="2011-11" db="EMBL/GenBank/DDBJ databases">
        <title>Improved High-Quality Draft sequence of Beggiatoa alba B18lD.</title>
        <authorList>
            <consortium name="US DOE Joint Genome Institute"/>
            <person name="Lucas S."/>
            <person name="Han J."/>
            <person name="Lapidus A."/>
            <person name="Cheng J.-F."/>
            <person name="Goodwin L."/>
            <person name="Pitluck S."/>
            <person name="Peters L."/>
            <person name="Mikhailova N."/>
            <person name="Held B."/>
            <person name="Detter J.C."/>
            <person name="Han C."/>
            <person name="Tapia R."/>
            <person name="Land M."/>
            <person name="Hauser L."/>
            <person name="Kyrpides N."/>
            <person name="Ivanova N."/>
            <person name="Pagani I."/>
            <person name="Samuel K."/>
            <person name="Teske A."/>
            <person name="Mueller J."/>
            <person name="Woyke T."/>
        </authorList>
    </citation>
    <scope>NUCLEOTIDE SEQUENCE [LARGE SCALE GENOMIC DNA]</scope>
    <source>
        <strain evidence="9 10">B18LD</strain>
    </source>
</reference>
<evidence type="ECO:0000256" key="7">
    <source>
        <dbReference type="RuleBase" id="RU000416"/>
    </source>
</evidence>
<dbReference type="GO" id="GO:0032259">
    <property type="term" value="P:methylation"/>
    <property type="evidence" value="ECO:0007669"/>
    <property type="project" value="UniProtKB-KW"/>
</dbReference>
<keyword evidence="1 6" id="KW-0489">Methyltransferase</keyword>
<evidence type="ECO:0000256" key="2">
    <source>
        <dbReference type="ARBA" id="ARBA00022679"/>
    </source>
</evidence>
<protein>
    <recommendedName>
        <fullName evidence="8">Cytosine-specific methyltransferase</fullName>
        <ecNumber evidence="8">2.1.1.37</ecNumber>
    </recommendedName>
</protein>
<dbReference type="STRING" id="395493.BegalDRAFT_3405"/>
<organism evidence="9 10">
    <name type="scientific">Beggiatoa alba B18LD</name>
    <dbReference type="NCBI Taxonomy" id="395493"/>
    <lineage>
        <taxon>Bacteria</taxon>
        <taxon>Pseudomonadati</taxon>
        <taxon>Pseudomonadota</taxon>
        <taxon>Gammaproteobacteria</taxon>
        <taxon>Thiotrichales</taxon>
        <taxon>Thiotrichaceae</taxon>
        <taxon>Beggiatoa</taxon>
    </lineage>
</organism>
<dbReference type="eggNOG" id="COG0270">
    <property type="taxonomic scope" value="Bacteria"/>
</dbReference>
<evidence type="ECO:0000256" key="1">
    <source>
        <dbReference type="ARBA" id="ARBA00022603"/>
    </source>
</evidence>
<dbReference type="Pfam" id="PF00145">
    <property type="entry name" value="DNA_methylase"/>
    <property type="match status" value="1"/>
</dbReference>
<evidence type="ECO:0000256" key="5">
    <source>
        <dbReference type="ARBA" id="ARBA00047422"/>
    </source>
</evidence>
<dbReference type="PROSITE" id="PS00095">
    <property type="entry name" value="C5_MTASE_2"/>
    <property type="match status" value="1"/>
</dbReference>
<evidence type="ECO:0000256" key="6">
    <source>
        <dbReference type="PROSITE-ProRule" id="PRU01016"/>
    </source>
</evidence>
<keyword evidence="2 6" id="KW-0808">Transferase</keyword>
<evidence type="ECO:0000313" key="9">
    <source>
        <dbReference type="EMBL" id="EIJ44223.1"/>
    </source>
</evidence>
<dbReference type="InterPro" id="IPR050390">
    <property type="entry name" value="C5-Methyltransferase"/>
</dbReference>
<dbReference type="GO" id="GO:0003886">
    <property type="term" value="F:DNA (cytosine-5-)-methyltransferase activity"/>
    <property type="evidence" value="ECO:0007669"/>
    <property type="project" value="UniProtKB-EC"/>
</dbReference>
<evidence type="ECO:0000313" key="10">
    <source>
        <dbReference type="Proteomes" id="UP000005744"/>
    </source>
</evidence>
<dbReference type="Gene3D" id="3.40.50.150">
    <property type="entry name" value="Vaccinia Virus protein VP39"/>
    <property type="match status" value="1"/>
</dbReference>
<dbReference type="EMBL" id="JH600070">
    <property type="protein sequence ID" value="EIJ44223.1"/>
    <property type="molecule type" value="Genomic_DNA"/>
</dbReference>
<dbReference type="CDD" id="cd00315">
    <property type="entry name" value="Cyt_C5_DNA_methylase"/>
    <property type="match status" value="1"/>
</dbReference>
<sequence>MSVMQLNCASFESYTPSVIELFAGAGGLALGLALAGFDTKAVLENNKWACATLRKNRPDWYIIEDDILSIADVGISKSIKLDKPLDLLSGGYPCQAFSYAGKKLGLEDTRGTLFYSFAEILKELQPNMFLAENVKGLVSHDKGRTLETMLNVFKEVGYQVYYKILNAIDYEVAQKRERIVIIGVRNDVRAKIGFDYTFPKPLCKKLTLRDVLQNVPDSLGASYNEKKKAIFALIPQGGCWRDLPDEIAREYLAGSYHLGGGKTGIARRMSWDEAGLTVLCSPAQKQTDRCHPDELRPFTVRENARIQSFPDNWEFVGSVAEQYKQIGNAVPVNLAKHIGLSIKQYLMGMQTVRYEHLQLKLHF</sequence>
<evidence type="ECO:0000256" key="8">
    <source>
        <dbReference type="RuleBase" id="RU000417"/>
    </source>
</evidence>
<dbReference type="GO" id="GO:0044027">
    <property type="term" value="P:negative regulation of gene expression via chromosomal CpG island methylation"/>
    <property type="evidence" value="ECO:0007669"/>
    <property type="project" value="TreeGrafter"/>
</dbReference>
<gene>
    <name evidence="9" type="ORF">BegalDRAFT_3405</name>
</gene>
<feature type="active site" evidence="6">
    <location>
        <position position="94"/>
    </location>
</feature>
<dbReference type="HOGENOM" id="CLU_006958_2_0_6"/>
<keyword evidence="10" id="KW-1185">Reference proteome</keyword>
<dbReference type="InterPro" id="IPR001525">
    <property type="entry name" value="C5_MeTfrase"/>
</dbReference>
<dbReference type="InterPro" id="IPR031303">
    <property type="entry name" value="C5_meth_CS"/>
</dbReference>
<dbReference type="NCBIfam" id="TIGR00675">
    <property type="entry name" value="dcm"/>
    <property type="match status" value="1"/>
</dbReference>
<dbReference type="PROSITE" id="PS00094">
    <property type="entry name" value="C5_MTASE_1"/>
    <property type="match status" value="1"/>
</dbReference>
<keyword evidence="4" id="KW-0680">Restriction system</keyword>
<keyword evidence="3 6" id="KW-0949">S-adenosyl-L-methionine</keyword>
<evidence type="ECO:0000256" key="4">
    <source>
        <dbReference type="ARBA" id="ARBA00022747"/>
    </source>
</evidence>
<dbReference type="PROSITE" id="PS51679">
    <property type="entry name" value="SAM_MT_C5"/>
    <property type="match status" value="1"/>
</dbReference>
<dbReference type="GO" id="GO:0003677">
    <property type="term" value="F:DNA binding"/>
    <property type="evidence" value="ECO:0007669"/>
    <property type="project" value="TreeGrafter"/>
</dbReference>
<proteinExistence type="inferred from homology"/>
<dbReference type="EC" id="2.1.1.37" evidence="8"/>
<dbReference type="Proteomes" id="UP000005744">
    <property type="component" value="Unassembled WGS sequence"/>
</dbReference>
<dbReference type="Gene3D" id="3.90.120.10">
    <property type="entry name" value="DNA Methylase, subunit A, domain 2"/>
    <property type="match status" value="1"/>
</dbReference>
<comment type="similarity">
    <text evidence="6 7">Belongs to the class I-like SAM-binding methyltransferase superfamily. C5-methyltransferase family.</text>
</comment>
<dbReference type="PRINTS" id="PR00105">
    <property type="entry name" value="C5METTRFRASE"/>
</dbReference>
<dbReference type="AlphaFoldDB" id="I3CKT0"/>
<comment type="catalytic activity">
    <reaction evidence="5 8">
        <text>a 2'-deoxycytidine in DNA + S-adenosyl-L-methionine = a 5-methyl-2'-deoxycytidine in DNA + S-adenosyl-L-homocysteine + H(+)</text>
        <dbReference type="Rhea" id="RHEA:13681"/>
        <dbReference type="Rhea" id="RHEA-COMP:11369"/>
        <dbReference type="Rhea" id="RHEA-COMP:11370"/>
        <dbReference type="ChEBI" id="CHEBI:15378"/>
        <dbReference type="ChEBI" id="CHEBI:57856"/>
        <dbReference type="ChEBI" id="CHEBI:59789"/>
        <dbReference type="ChEBI" id="CHEBI:85452"/>
        <dbReference type="ChEBI" id="CHEBI:85454"/>
        <dbReference type="EC" id="2.1.1.37"/>
    </reaction>
</comment>
<dbReference type="InterPro" id="IPR029063">
    <property type="entry name" value="SAM-dependent_MTases_sf"/>
</dbReference>